<evidence type="ECO:0000313" key="2">
    <source>
        <dbReference type="EMBL" id="CAG8582858.1"/>
    </source>
</evidence>
<dbReference type="Proteomes" id="UP000789375">
    <property type="component" value="Unassembled WGS sequence"/>
</dbReference>
<keyword evidence="3" id="KW-1185">Reference proteome</keyword>
<dbReference type="PANTHER" id="PTHR15600">
    <property type="entry name" value="SACSIN"/>
    <property type="match status" value="1"/>
</dbReference>
<dbReference type="InterPro" id="IPR058210">
    <property type="entry name" value="SACS/Nov_dom"/>
</dbReference>
<dbReference type="Pfam" id="PF25794">
    <property type="entry name" value="SACS"/>
    <property type="match status" value="1"/>
</dbReference>
<feature type="domain" description="Sacsin/Nov" evidence="1">
    <location>
        <begin position="11"/>
        <end position="97"/>
    </location>
</feature>
<evidence type="ECO:0000313" key="3">
    <source>
        <dbReference type="Proteomes" id="UP000789375"/>
    </source>
</evidence>
<evidence type="ECO:0000259" key="1">
    <source>
        <dbReference type="Pfam" id="PF25794"/>
    </source>
</evidence>
<dbReference type="EMBL" id="CAJVPP010002009">
    <property type="protein sequence ID" value="CAG8582858.1"/>
    <property type="molecule type" value="Genomic_DNA"/>
</dbReference>
<protein>
    <submittedName>
        <fullName evidence="2">8649_t:CDS:1</fullName>
    </submittedName>
</protein>
<name>A0A9N9G7J4_FUNMO</name>
<dbReference type="InterPro" id="IPR052972">
    <property type="entry name" value="Sacsin_chaperone_reg"/>
</dbReference>
<gene>
    <name evidence="2" type="ORF">FMOSSE_LOCUS8036</name>
</gene>
<sequence>MKRLFRPSVILLSGLKECQGPAILIFNYARFMESDFKSLMQIRVGGKQDNDTKIGKHELGFNSCYHFTDVPDFISGDFIAFLDPQEKYLNKRGTIGSLPRNGISEFTEQDQLIRSSNYSPKLNREFTHNFCFFEVETVEISKYLKLRTTVVGAQRDPEDPQLMQYARQYRLRLLGCVAEQHLKIQKTLMSNISGKTLGLKYLNIKWFEEESLKEDITLNRELGEEECVDLRLAKYSTMSKK</sequence>
<organism evidence="2 3">
    <name type="scientific">Funneliformis mosseae</name>
    <name type="common">Endomycorrhizal fungus</name>
    <name type="synonym">Glomus mosseae</name>
    <dbReference type="NCBI Taxonomy" id="27381"/>
    <lineage>
        <taxon>Eukaryota</taxon>
        <taxon>Fungi</taxon>
        <taxon>Fungi incertae sedis</taxon>
        <taxon>Mucoromycota</taxon>
        <taxon>Glomeromycotina</taxon>
        <taxon>Glomeromycetes</taxon>
        <taxon>Glomerales</taxon>
        <taxon>Glomeraceae</taxon>
        <taxon>Funneliformis</taxon>
    </lineage>
</organism>
<dbReference type="AlphaFoldDB" id="A0A9N9G7J4"/>
<reference evidence="2" key="1">
    <citation type="submission" date="2021-06" db="EMBL/GenBank/DDBJ databases">
        <authorList>
            <person name="Kallberg Y."/>
            <person name="Tangrot J."/>
            <person name="Rosling A."/>
        </authorList>
    </citation>
    <scope>NUCLEOTIDE SEQUENCE</scope>
    <source>
        <strain evidence="2">87-6 pot B 2015</strain>
    </source>
</reference>
<dbReference type="GO" id="GO:0030544">
    <property type="term" value="F:Hsp70 protein binding"/>
    <property type="evidence" value="ECO:0007669"/>
    <property type="project" value="TreeGrafter"/>
</dbReference>
<accession>A0A9N9G7J4</accession>
<comment type="caution">
    <text evidence="2">The sequence shown here is derived from an EMBL/GenBank/DDBJ whole genome shotgun (WGS) entry which is preliminary data.</text>
</comment>
<proteinExistence type="predicted"/>
<dbReference type="PANTHER" id="PTHR15600:SF42">
    <property type="entry name" value="SACSIN"/>
    <property type="match status" value="1"/>
</dbReference>